<organism evidence="1 2">
    <name type="scientific">Tanacetum coccineum</name>
    <dbReference type="NCBI Taxonomy" id="301880"/>
    <lineage>
        <taxon>Eukaryota</taxon>
        <taxon>Viridiplantae</taxon>
        <taxon>Streptophyta</taxon>
        <taxon>Embryophyta</taxon>
        <taxon>Tracheophyta</taxon>
        <taxon>Spermatophyta</taxon>
        <taxon>Magnoliopsida</taxon>
        <taxon>eudicotyledons</taxon>
        <taxon>Gunneridae</taxon>
        <taxon>Pentapetalae</taxon>
        <taxon>asterids</taxon>
        <taxon>campanulids</taxon>
        <taxon>Asterales</taxon>
        <taxon>Asteraceae</taxon>
        <taxon>Asteroideae</taxon>
        <taxon>Anthemideae</taxon>
        <taxon>Anthemidinae</taxon>
        <taxon>Tanacetum</taxon>
    </lineage>
</organism>
<dbReference type="EMBL" id="BQNB010021088">
    <property type="protein sequence ID" value="GJU02723.1"/>
    <property type="molecule type" value="Genomic_DNA"/>
</dbReference>
<evidence type="ECO:0000313" key="1">
    <source>
        <dbReference type="EMBL" id="GJU02723.1"/>
    </source>
</evidence>
<gene>
    <name evidence="1" type="ORF">Tco_1113061</name>
</gene>
<comment type="caution">
    <text evidence="1">The sequence shown here is derived from an EMBL/GenBank/DDBJ whole genome shotgun (WGS) entry which is preliminary data.</text>
</comment>
<reference evidence="1" key="1">
    <citation type="journal article" date="2022" name="Int. J. Mol. Sci.">
        <title>Draft Genome of Tanacetum Coccineum: Genomic Comparison of Closely Related Tanacetum-Family Plants.</title>
        <authorList>
            <person name="Yamashiro T."/>
            <person name="Shiraishi A."/>
            <person name="Nakayama K."/>
            <person name="Satake H."/>
        </authorList>
    </citation>
    <scope>NUCLEOTIDE SEQUENCE</scope>
</reference>
<protein>
    <submittedName>
        <fullName evidence="1">Uncharacterized protein</fullName>
    </submittedName>
</protein>
<keyword evidence="2" id="KW-1185">Reference proteome</keyword>
<evidence type="ECO:0000313" key="2">
    <source>
        <dbReference type="Proteomes" id="UP001151760"/>
    </source>
</evidence>
<dbReference type="Proteomes" id="UP001151760">
    <property type="component" value="Unassembled WGS sequence"/>
</dbReference>
<reference evidence="1" key="2">
    <citation type="submission" date="2022-01" db="EMBL/GenBank/DDBJ databases">
        <authorList>
            <person name="Yamashiro T."/>
            <person name="Shiraishi A."/>
            <person name="Satake H."/>
            <person name="Nakayama K."/>
        </authorList>
    </citation>
    <scope>NUCLEOTIDE SEQUENCE</scope>
</reference>
<proteinExistence type="predicted"/>
<accession>A0ABQ5IR42</accession>
<name>A0ABQ5IR42_9ASTR</name>
<sequence>MKQWEELIRENVFGLGGHQDHLPACLAHMLYCVVAEEQYNLAYFFVKRIQCARATPTANLPYDMFLTRLYRHVMETYPHLDNGIYDIVDRVMRLCPKQTRRLASDYGKECHSVFFISS</sequence>